<accession>A0A4R6A5P6</accession>
<dbReference type="AlphaFoldDB" id="A0A4R6A5P6"/>
<name>A0A4R6A5P6_9RHOB</name>
<evidence type="ECO:0000256" key="1">
    <source>
        <dbReference type="SAM" id="MobiDB-lite"/>
    </source>
</evidence>
<feature type="region of interest" description="Disordered" evidence="1">
    <location>
        <begin position="1"/>
        <end position="25"/>
    </location>
</feature>
<keyword evidence="3" id="KW-1185">Reference proteome</keyword>
<evidence type="ECO:0000313" key="3">
    <source>
        <dbReference type="Proteomes" id="UP000295701"/>
    </source>
</evidence>
<dbReference type="EMBL" id="SNAA01000014">
    <property type="protein sequence ID" value="TDL78062.1"/>
    <property type="molecule type" value="Genomic_DNA"/>
</dbReference>
<reference evidence="2 3" key="1">
    <citation type="submission" date="2019-03" db="EMBL/GenBank/DDBJ databases">
        <title>Primorskyibacter sp. SS33 isolated from sediments.</title>
        <authorList>
            <person name="Xunke S."/>
        </authorList>
    </citation>
    <scope>NUCLEOTIDE SEQUENCE [LARGE SCALE GENOMIC DNA]</scope>
    <source>
        <strain evidence="2 3">SS33</strain>
    </source>
</reference>
<evidence type="ECO:0000313" key="2">
    <source>
        <dbReference type="EMBL" id="TDL78062.1"/>
    </source>
</evidence>
<sequence>MFDSLDAETLARLQRPDRPPPGVAFQPLDMQGALGRADAFRLTASLGLADDARSDAAAEWLWSRLAPAAPLVVTVDGTRARLGEAAALAWLIDKARG</sequence>
<organism evidence="2 3">
    <name type="scientific">Palleronia sediminis</name>
    <dbReference type="NCBI Taxonomy" id="2547833"/>
    <lineage>
        <taxon>Bacteria</taxon>
        <taxon>Pseudomonadati</taxon>
        <taxon>Pseudomonadota</taxon>
        <taxon>Alphaproteobacteria</taxon>
        <taxon>Rhodobacterales</taxon>
        <taxon>Roseobacteraceae</taxon>
        <taxon>Palleronia</taxon>
    </lineage>
</organism>
<dbReference type="Proteomes" id="UP000295701">
    <property type="component" value="Unassembled WGS sequence"/>
</dbReference>
<dbReference type="RefSeq" id="WP_168771140.1">
    <property type="nucleotide sequence ID" value="NZ_SNAA01000014.1"/>
</dbReference>
<protein>
    <submittedName>
        <fullName evidence="2">Uncharacterized protein</fullName>
    </submittedName>
</protein>
<comment type="caution">
    <text evidence="2">The sequence shown here is derived from an EMBL/GenBank/DDBJ whole genome shotgun (WGS) entry which is preliminary data.</text>
</comment>
<gene>
    <name evidence="2" type="ORF">E2L08_12230</name>
</gene>
<proteinExistence type="predicted"/>